<keyword evidence="1" id="KW-0560">Oxidoreductase</keyword>
<reference evidence="3 4" key="1">
    <citation type="submission" date="2019-11" db="EMBL/GenBank/DDBJ databases">
        <authorList>
            <person name="Holert J."/>
        </authorList>
    </citation>
    <scope>NUCLEOTIDE SEQUENCE [LARGE SCALE GENOMIC DNA]</scope>
    <source>
        <strain evidence="3">SB11_3</strain>
    </source>
</reference>
<evidence type="ECO:0000313" key="3">
    <source>
        <dbReference type="EMBL" id="CAA0078579.1"/>
    </source>
</evidence>
<dbReference type="PIRSF" id="PIRSF004633">
    <property type="entry name" value="UCP_PLP_oxd"/>
    <property type="match status" value="1"/>
</dbReference>
<dbReference type="GO" id="GO:0005829">
    <property type="term" value="C:cytosol"/>
    <property type="evidence" value="ECO:0007669"/>
    <property type="project" value="TreeGrafter"/>
</dbReference>
<dbReference type="OrthoDB" id="5345368at2"/>
<accession>A0A5S9MNM9</accession>
<dbReference type="InterPro" id="IPR012349">
    <property type="entry name" value="Split_barrel_FMN-bd"/>
</dbReference>
<dbReference type="InterPro" id="IPR014419">
    <property type="entry name" value="HutZ"/>
</dbReference>
<proteinExistence type="predicted"/>
<evidence type="ECO:0000256" key="1">
    <source>
        <dbReference type="ARBA" id="ARBA00023002"/>
    </source>
</evidence>
<organism evidence="3 4">
    <name type="scientific">BD1-7 clade bacterium</name>
    <dbReference type="NCBI Taxonomy" id="2029982"/>
    <lineage>
        <taxon>Bacteria</taxon>
        <taxon>Pseudomonadati</taxon>
        <taxon>Pseudomonadota</taxon>
        <taxon>Gammaproteobacteria</taxon>
        <taxon>Cellvibrionales</taxon>
        <taxon>Spongiibacteraceae</taxon>
        <taxon>BD1-7 clade</taxon>
    </lineage>
</organism>
<sequence length="176" mass="19678">MKNTAMQARLDTEILDFVASRKTLQLASIDENGLPFSSYAPFAIGDDCIYVLLSEIAVHGINLMVNPRASALVIEDEDTAEILFARKRVNYQMCVENIEYQADGWDLGIQTLVNRHGEISANLSQKEDFKLFRLIPERGRYVKGFGKAYSFSGDSLTGDVLDHMRDGHVDRKTSAA</sequence>
<dbReference type="InterPro" id="IPR052019">
    <property type="entry name" value="F420H2_bilvrd_red/Heme_oxyg"/>
</dbReference>
<gene>
    <name evidence="3" type="ORF">OPDIPICF_00013</name>
</gene>
<dbReference type="SUPFAM" id="SSF50475">
    <property type="entry name" value="FMN-binding split barrel"/>
    <property type="match status" value="1"/>
</dbReference>
<dbReference type="EMBL" id="CACSIO010000001">
    <property type="protein sequence ID" value="CAA0078579.1"/>
    <property type="molecule type" value="Genomic_DNA"/>
</dbReference>
<name>A0A5S9MNM9_9GAMM</name>
<dbReference type="AlphaFoldDB" id="A0A5S9MNM9"/>
<feature type="domain" description="Pyridoxamine 5'-phosphate oxidase N-terminal" evidence="2">
    <location>
        <begin position="10"/>
        <end position="142"/>
    </location>
</feature>
<dbReference type="GO" id="GO:0016627">
    <property type="term" value="F:oxidoreductase activity, acting on the CH-CH group of donors"/>
    <property type="evidence" value="ECO:0007669"/>
    <property type="project" value="TreeGrafter"/>
</dbReference>
<dbReference type="Proteomes" id="UP000441399">
    <property type="component" value="Unassembled WGS sequence"/>
</dbReference>
<dbReference type="Pfam" id="PF01243">
    <property type="entry name" value="PNPOx_N"/>
    <property type="match status" value="1"/>
</dbReference>
<dbReference type="InterPro" id="IPR011576">
    <property type="entry name" value="Pyridox_Oxase_N"/>
</dbReference>
<keyword evidence="4" id="KW-1185">Reference proteome</keyword>
<evidence type="ECO:0000259" key="2">
    <source>
        <dbReference type="Pfam" id="PF01243"/>
    </source>
</evidence>
<dbReference type="GO" id="GO:0070967">
    <property type="term" value="F:coenzyme F420 binding"/>
    <property type="evidence" value="ECO:0007669"/>
    <property type="project" value="TreeGrafter"/>
</dbReference>
<dbReference type="PANTHER" id="PTHR35176">
    <property type="entry name" value="HEME OXYGENASE HI_0854-RELATED"/>
    <property type="match status" value="1"/>
</dbReference>
<protein>
    <recommendedName>
        <fullName evidence="2">Pyridoxamine 5'-phosphate oxidase N-terminal domain-containing protein</fullName>
    </recommendedName>
</protein>
<dbReference type="PANTHER" id="PTHR35176:SF6">
    <property type="entry name" value="HEME OXYGENASE HI_0854-RELATED"/>
    <property type="match status" value="1"/>
</dbReference>
<dbReference type="Gene3D" id="2.30.110.10">
    <property type="entry name" value="Electron Transport, Fmn-binding Protein, Chain A"/>
    <property type="match status" value="1"/>
</dbReference>
<evidence type="ECO:0000313" key="4">
    <source>
        <dbReference type="Proteomes" id="UP000441399"/>
    </source>
</evidence>